<reference evidence="1 2" key="1">
    <citation type="submission" date="2015-09" db="EMBL/GenBank/DDBJ databases">
        <authorList>
            <consortium name="Pathogen Informatics"/>
        </authorList>
    </citation>
    <scope>NUCLEOTIDE SEQUENCE [LARGE SCALE GENOMIC DNA]</scope>
    <source>
        <strain evidence="1 2">2789STDY5608838</strain>
    </source>
</reference>
<evidence type="ECO:0000313" key="1">
    <source>
        <dbReference type="EMBL" id="CUO27225.1"/>
    </source>
</evidence>
<accession>A0A174DT23</accession>
<sequence>MFLNEYEDIRVNLEKELTETGKSELYTDLTKLIVKIADYIFRKEEDVRKGIGDIMGGKVLELESERLKAEGRTEGEAIGQARGETRLGSLITRLLQDQRTEEIPIVSTDAKRREQLYKEYNL</sequence>
<dbReference type="EMBL" id="CYZA01000015">
    <property type="protein sequence ID" value="CUO27225.1"/>
    <property type="molecule type" value="Genomic_DNA"/>
</dbReference>
<gene>
    <name evidence="1" type="ORF">ERS852395_02524</name>
</gene>
<proteinExistence type="predicted"/>
<organism evidence="1 2">
    <name type="scientific">Blautia obeum</name>
    <dbReference type="NCBI Taxonomy" id="40520"/>
    <lineage>
        <taxon>Bacteria</taxon>
        <taxon>Bacillati</taxon>
        <taxon>Bacillota</taxon>
        <taxon>Clostridia</taxon>
        <taxon>Lachnospirales</taxon>
        <taxon>Lachnospiraceae</taxon>
        <taxon>Blautia</taxon>
    </lineage>
</organism>
<dbReference type="RefSeq" id="WP_055053813.1">
    <property type="nucleotide sequence ID" value="NZ_CYZA01000015.1"/>
</dbReference>
<dbReference type="Proteomes" id="UP000095447">
    <property type="component" value="Unassembled WGS sequence"/>
</dbReference>
<dbReference type="AlphaFoldDB" id="A0A174DT23"/>
<name>A0A174DT23_9FIRM</name>
<evidence type="ECO:0000313" key="2">
    <source>
        <dbReference type="Proteomes" id="UP000095447"/>
    </source>
</evidence>
<protein>
    <submittedName>
        <fullName evidence="1">Uncharacterized protein</fullName>
    </submittedName>
</protein>